<dbReference type="EMBL" id="BAAARV010000021">
    <property type="protein sequence ID" value="GAA2342040.1"/>
    <property type="molecule type" value="Genomic_DNA"/>
</dbReference>
<evidence type="ECO:0000313" key="1">
    <source>
        <dbReference type="EMBL" id="GAA2342040.1"/>
    </source>
</evidence>
<protein>
    <recommendedName>
        <fullName evidence="3">Transcriptional regulator</fullName>
    </recommendedName>
</protein>
<proteinExistence type="predicted"/>
<evidence type="ECO:0008006" key="3">
    <source>
        <dbReference type="Google" id="ProtNLM"/>
    </source>
</evidence>
<dbReference type="Proteomes" id="UP001501444">
    <property type="component" value="Unassembled WGS sequence"/>
</dbReference>
<keyword evidence="2" id="KW-1185">Reference proteome</keyword>
<accession>A0ABN3G182</accession>
<reference evidence="1 2" key="1">
    <citation type="journal article" date="2019" name="Int. J. Syst. Evol. Microbiol.">
        <title>The Global Catalogue of Microorganisms (GCM) 10K type strain sequencing project: providing services to taxonomists for standard genome sequencing and annotation.</title>
        <authorList>
            <consortium name="The Broad Institute Genomics Platform"/>
            <consortium name="The Broad Institute Genome Sequencing Center for Infectious Disease"/>
            <person name="Wu L."/>
            <person name="Ma J."/>
        </authorList>
    </citation>
    <scope>NUCLEOTIDE SEQUENCE [LARGE SCALE GENOMIC DNA]</scope>
    <source>
        <strain evidence="1 2">JCM 3272</strain>
    </source>
</reference>
<organism evidence="1 2">
    <name type="scientific">Dactylosporangium salmoneum</name>
    <dbReference type="NCBI Taxonomy" id="53361"/>
    <lineage>
        <taxon>Bacteria</taxon>
        <taxon>Bacillati</taxon>
        <taxon>Actinomycetota</taxon>
        <taxon>Actinomycetes</taxon>
        <taxon>Micromonosporales</taxon>
        <taxon>Micromonosporaceae</taxon>
        <taxon>Dactylosporangium</taxon>
    </lineage>
</organism>
<name>A0ABN3G182_9ACTN</name>
<evidence type="ECO:0000313" key="2">
    <source>
        <dbReference type="Proteomes" id="UP001501444"/>
    </source>
</evidence>
<sequence length="419" mass="46071">MPRHRDTEVAPNDQFAQARNRLISARWPGRPMSRSEVADAVNAALDLLFPGQDMRALYVDFRWIGKLERGEHRWPAQERRAALRHVLHAHTDAELGLFPTRRAPDTPALVPNPGRPPAPLHEAEPGIETLDSAEAWLRRLGDLVTEAGNVISADALLRARRHLQILERLQRDSARPDLAQADARWSEFLSWLADNTGEPDGAAWLHRAHRHATAAADPVLSAYTLMRQSQHALDGGDVRTAITLARRSLTYGPIPARTHVLCLTRTAEALATCGDNTTATIIAKARRGIRSASSDPAEEFANHCDLRYVTAVDARCRHLLGDTTSAAAILEELLTEPALGPLDASMWHAHLGDCYQATDPQRAAHHGSLALQLGAQAGSYRPVRALQPLAVALRRHRSLPTIQTFLDAHRQAVTGPVPR</sequence>
<comment type="caution">
    <text evidence="1">The sequence shown here is derived from an EMBL/GenBank/DDBJ whole genome shotgun (WGS) entry which is preliminary data.</text>
</comment>
<gene>
    <name evidence="1" type="ORF">GCM10010170_025900</name>
</gene>